<keyword evidence="2" id="KW-1185">Reference proteome</keyword>
<evidence type="ECO:0000313" key="2">
    <source>
        <dbReference type="Proteomes" id="UP001370758"/>
    </source>
</evidence>
<gene>
    <name evidence="1" type="ORF">TWF481_001009</name>
</gene>
<protein>
    <submittedName>
        <fullName evidence="1">Uncharacterized protein</fullName>
    </submittedName>
</protein>
<dbReference type="EMBL" id="JAVHJL010000001">
    <property type="protein sequence ID" value="KAK6512114.1"/>
    <property type="molecule type" value="Genomic_DNA"/>
</dbReference>
<dbReference type="PANTHER" id="PTHR39218:SF1">
    <property type="entry name" value="OXIDOREDUCTASE 14 KDA SUBUNIT, PUTATIVE (AFU_ORTHOLOGUE AFUA_1G12110)-RELATED"/>
    <property type="match status" value="1"/>
</dbReference>
<evidence type="ECO:0000313" key="1">
    <source>
        <dbReference type="EMBL" id="KAK6512114.1"/>
    </source>
</evidence>
<dbReference type="AlphaFoldDB" id="A0AAV9WPA8"/>
<organism evidence="1 2">
    <name type="scientific">Arthrobotrys musiformis</name>
    <dbReference type="NCBI Taxonomy" id="47236"/>
    <lineage>
        <taxon>Eukaryota</taxon>
        <taxon>Fungi</taxon>
        <taxon>Dikarya</taxon>
        <taxon>Ascomycota</taxon>
        <taxon>Pezizomycotina</taxon>
        <taxon>Orbiliomycetes</taxon>
        <taxon>Orbiliales</taxon>
        <taxon>Orbiliaceae</taxon>
        <taxon>Arthrobotrys</taxon>
    </lineage>
</organism>
<dbReference type="PANTHER" id="PTHR39218">
    <property type="entry name" value="OXIDOREDUCTASE 14 KDA SUBUNIT, PUTATIVE (AFU_ORTHOLOGUE AFUA_1G12110)-RELATED"/>
    <property type="match status" value="1"/>
</dbReference>
<name>A0AAV9WPA8_9PEZI</name>
<reference evidence="1 2" key="1">
    <citation type="submission" date="2023-08" db="EMBL/GenBank/DDBJ databases">
        <authorList>
            <person name="Palmer J.M."/>
        </authorList>
    </citation>
    <scope>NUCLEOTIDE SEQUENCE [LARGE SCALE GENOMIC DNA]</scope>
    <source>
        <strain evidence="1 2">TWF481</strain>
    </source>
</reference>
<comment type="caution">
    <text evidence="1">The sequence shown here is derived from an EMBL/GenBank/DDBJ whole genome shotgun (WGS) entry which is preliminary data.</text>
</comment>
<accession>A0AAV9WPA8</accession>
<sequence>MSSIAFYAFFGAATRFMQLGIQKRPHYLPSEAVAYPLYMSVCVGIGLWLDSVEDKHMALLQDRKKLLIEKRARREEEFKAFARDHMTPASDSHS</sequence>
<proteinExistence type="predicted"/>
<dbReference type="Proteomes" id="UP001370758">
    <property type="component" value="Unassembled WGS sequence"/>
</dbReference>